<feature type="domain" description="HTH merR-type" evidence="5">
    <location>
        <begin position="6"/>
        <end position="49"/>
    </location>
</feature>
<evidence type="ECO:0000256" key="2">
    <source>
        <dbReference type="ARBA" id="ARBA00023015"/>
    </source>
</evidence>
<evidence type="ECO:0000313" key="7">
    <source>
        <dbReference type="Proteomes" id="UP001469365"/>
    </source>
</evidence>
<dbReference type="PROSITE" id="PS50937">
    <property type="entry name" value="HTH_MERR_2"/>
    <property type="match status" value="1"/>
</dbReference>
<dbReference type="InterPro" id="IPR000551">
    <property type="entry name" value="MerR-type_HTH_dom"/>
</dbReference>
<name>A0ABU9DQQ3_9BACL</name>
<dbReference type="Proteomes" id="UP001469365">
    <property type="component" value="Unassembled WGS sequence"/>
</dbReference>
<comment type="caution">
    <text evidence="6">The sequence shown here is derived from an EMBL/GenBank/DDBJ whole genome shotgun (WGS) entry which is preliminary data.</text>
</comment>
<keyword evidence="4" id="KW-0804">Transcription</keyword>
<dbReference type="GO" id="GO:0003677">
    <property type="term" value="F:DNA binding"/>
    <property type="evidence" value="ECO:0007669"/>
    <property type="project" value="UniProtKB-KW"/>
</dbReference>
<evidence type="ECO:0000256" key="1">
    <source>
        <dbReference type="ARBA" id="ARBA00022491"/>
    </source>
</evidence>
<keyword evidence="1" id="KW-0678">Repressor</keyword>
<sequence>MLIKQVYRIQQLAALTDVNEDTLRYYEKVGVLPPAKRKSNGHRYYTVYS</sequence>
<dbReference type="Pfam" id="PF00376">
    <property type="entry name" value="MerR"/>
    <property type="match status" value="1"/>
</dbReference>
<evidence type="ECO:0000256" key="4">
    <source>
        <dbReference type="ARBA" id="ARBA00023163"/>
    </source>
</evidence>
<dbReference type="EMBL" id="JBBPCC010000015">
    <property type="protein sequence ID" value="MEK8130527.1"/>
    <property type="molecule type" value="Genomic_DNA"/>
</dbReference>
<organism evidence="6 7">
    <name type="scientific">Paenibacillus filicis</name>
    <dbReference type="NCBI Taxonomy" id="669464"/>
    <lineage>
        <taxon>Bacteria</taxon>
        <taxon>Bacillati</taxon>
        <taxon>Bacillota</taxon>
        <taxon>Bacilli</taxon>
        <taxon>Bacillales</taxon>
        <taxon>Paenibacillaceae</taxon>
        <taxon>Paenibacillus</taxon>
    </lineage>
</organism>
<reference evidence="6 7" key="1">
    <citation type="submission" date="2024-04" db="EMBL/GenBank/DDBJ databases">
        <title>draft genome sequnece of Paenibacillus filicis.</title>
        <authorList>
            <person name="Kim D.-U."/>
        </authorList>
    </citation>
    <scope>NUCLEOTIDE SEQUENCE [LARGE SCALE GENOMIC DNA]</scope>
    <source>
        <strain evidence="6 7">KACC14197</strain>
    </source>
</reference>
<keyword evidence="3 6" id="KW-0238">DNA-binding</keyword>
<dbReference type="PANTHER" id="PTHR30204:SF69">
    <property type="entry name" value="MERR-FAMILY TRANSCRIPTIONAL REGULATOR"/>
    <property type="match status" value="1"/>
</dbReference>
<gene>
    <name evidence="6" type="ORF">WMW72_21715</name>
</gene>
<dbReference type="SUPFAM" id="SSF46955">
    <property type="entry name" value="Putative DNA-binding domain"/>
    <property type="match status" value="1"/>
</dbReference>
<evidence type="ECO:0000256" key="3">
    <source>
        <dbReference type="ARBA" id="ARBA00023125"/>
    </source>
</evidence>
<keyword evidence="2" id="KW-0805">Transcription regulation</keyword>
<protein>
    <submittedName>
        <fullName evidence="6">MerR family DNA-binding transcriptional regulator</fullName>
    </submittedName>
</protein>
<evidence type="ECO:0000313" key="6">
    <source>
        <dbReference type="EMBL" id="MEK8130527.1"/>
    </source>
</evidence>
<dbReference type="InterPro" id="IPR009061">
    <property type="entry name" value="DNA-bd_dom_put_sf"/>
</dbReference>
<evidence type="ECO:0000259" key="5">
    <source>
        <dbReference type="PROSITE" id="PS50937"/>
    </source>
</evidence>
<dbReference type="RefSeq" id="WP_341417664.1">
    <property type="nucleotide sequence ID" value="NZ_JBBPCC010000015.1"/>
</dbReference>
<keyword evidence="7" id="KW-1185">Reference proteome</keyword>
<proteinExistence type="predicted"/>
<dbReference type="InterPro" id="IPR047057">
    <property type="entry name" value="MerR_fam"/>
</dbReference>
<dbReference type="Gene3D" id="1.10.1660.10">
    <property type="match status" value="1"/>
</dbReference>
<dbReference type="PANTHER" id="PTHR30204">
    <property type="entry name" value="REDOX-CYCLING DRUG-SENSING TRANSCRIPTIONAL ACTIVATOR SOXR"/>
    <property type="match status" value="1"/>
</dbReference>
<accession>A0ABU9DQQ3</accession>